<proteinExistence type="predicted"/>
<reference evidence="1 2" key="1">
    <citation type="journal article" date="2024" name="Plant Biotechnol. J.">
        <title>Dendrobium thyrsiflorum genome and its molecular insights into genes involved in important horticultural traits.</title>
        <authorList>
            <person name="Chen B."/>
            <person name="Wang J.Y."/>
            <person name="Zheng P.J."/>
            <person name="Li K.L."/>
            <person name="Liang Y.M."/>
            <person name="Chen X.F."/>
            <person name="Zhang C."/>
            <person name="Zhao X."/>
            <person name="He X."/>
            <person name="Zhang G.Q."/>
            <person name="Liu Z.J."/>
            <person name="Xu Q."/>
        </authorList>
    </citation>
    <scope>NUCLEOTIDE SEQUENCE [LARGE SCALE GENOMIC DNA]</scope>
    <source>
        <strain evidence="1">GZMU011</strain>
    </source>
</reference>
<keyword evidence="2" id="KW-1185">Reference proteome</keyword>
<evidence type="ECO:0000313" key="2">
    <source>
        <dbReference type="Proteomes" id="UP001552299"/>
    </source>
</evidence>
<evidence type="ECO:0000313" key="1">
    <source>
        <dbReference type="EMBL" id="KAL0902837.1"/>
    </source>
</evidence>
<dbReference type="AlphaFoldDB" id="A0ABD0TT00"/>
<sequence>MQNAEGKNLWIRIVGLRSSFSTNYLAGSQESLYSQQVANLVAELENVRKIHANMNIQILDELWRLREQIDKNEHAPTSAEQERGYQIPLRWSVSGKFAAEISSHTSIRRSSINVSDGNSVINCGGFAATNPPKFVTELLKSADNKRFLICKLLLSLATHPHRSNPTLTIAKLIAHSSPKLQRSGTAAARRATEKAIVRSGSSESASLEIMGIKNKHVGSKVQMGIVQ</sequence>
<accession>A0ABD0TT00</accession>
<dbReference type="Proteomes" id="UP001552299">
    <property type="component" value="Unassembled WGS sequence"/>
</dbReference>
<comment type="caution">
    <text evidence="1">The sequence shown here is derived from an EMBL/GenBank/DDBJ whole genome shotgun (WGS) entry which is preliminary data.</text>
</comment>
<organism evidence="1 2">
    <name type="scientific">Dendrobium thyrsiflorum</name>
    <name type="common">Pinecone-like raceme dendrobium</name>
    <name type="synonym">Orchid</name>
    <dbReference type="NCBI Taxonomy" id="117978"/>
    <lineage>
        <taxon>Eukaryota</taxon>
        <taxon>Viridiplantae</taxon>
        <taxon>Streptophyta</taxon>
        <taxon>Embryophyta</taxon>
        <taxon>Tracheophyta</taxon>
        <taxon>Spermatophyta</taxon>
        <taxon>Magnoliopsida</taxon>
        <taxon>Liliopsida</taxon>
        <taxon>Asparagales</taxon>
        <taxon>Orchidaceae</taxon>
        <taxon>Epidendroideae</taxon>
        <taxon>Malaxideae</taxon>
        <taxon>Dendrobiinae</taxon>
        <taxon>Dendrobium</taxon>
    </lineage>
</organism>
<name>A0ABD0TT00_DENTH</name>
<protein>
    <submittedName>
        <fullName evidence="1">Uncharacterized protein</fullName>
    </submittedName>
</protein>
<dbReference type="EMBL" id="JANQDX010000098">
    <property type="protein sequence ID" value="KAL0902837.1"/>
    <property type="molecule type" value="Genomic_DNA"/>
</dbReference>
<gene>
    <name evidence="1" type="ORF">M5K25_028494</name>
</gene>